<protein>
    <submittedName>
        <fullName evidence="2">Fatty-acid--CoA ligase</fullName>
    </submittedName>
</protein>
<keyword evidence="3" id="KW-1185">Reference proteome</keyword>
<sequence length="55" mass="6318">MSKKKEKKDYEQPKCTVHEMETETFICTSVYPNAPQTTEEDWEDGGEVDGGTIEF</sequence>
<evidence type="ECO:0000256" key="1">
    <source>
        <dbReference type="SAM" id="MobiDB-lite"/>
    </source>
</evidence>
<evidence type="ECO:0000313" key="2">
    <source>
        <dbReference type="EMBL" id="MUL27451.1"/>
    </source>
</evidence>
<gene>
    <name evidence="2" type="ORF">F0475_03825</name>
</gene>
<dbReference type="Proteomes" id="UP000482295">
    <property type="component" value="Unassembled WGS sequence"/>
</dbReference>
<name>A0A7C9HLU9_9BACT</name>
<feature type="compositionally biased region" description="Acidic residues" evidence="1">
    <location>
        <begin position="38"/>
        <end position="47"/>
    </location>
</feature>
<dbReference type="EMBL" id="VVIQ01000003">
    <property type="protein sequence ID" value="MUL27451.1"/>
    <property type="molecule type" value="Genomic_DNA"/>
</dbReference>
<accession>A0A7C9HLU9</accession>
<comment type="caution">
    <text evidence="2">The sequence shown here is derived from an EMBL/GenBank/DDBJ whole genome shotgun (WGS) entry which is preliminary data.</text>
</comment>
<dbReference type="GO" id="GO:0016874">
    <property type="term" value="F:ligase activity"/>
    <property type="evidence" value="ECO:0007669"/>
    <property type="project" value="UniProtKB-KW"/>
</dbReference>
<dbReference type="RefSeq" id="WP_155715467.1">
    <property type="nucleotide sequence ID" value="NZ_VVIQ01000003.1"/>
</dbReference>
<evidence type="ECO:0000313" key="3">
    <source>
        <dbReference type="Proteomes" id="UP000482295"/>
    </source>
</evidence>
<dbReference type="AlphaFoldDB" id="A0A7C9HLU9"/>
<organism evidence="2 3">
    <name type="scientific">Prevotella vespertina</name>
    <dbReference type="NCBI Taxonomy" id="2608404"/>
    <lineage>
        <taxon>Bacteria</taxon>
        <taxon>Pseudomonadati</taxon>
        <taxon>Bacteroidota</taxon>
        <taxon>Bacteroidia</taxon>
        <taxon>Bacteroidales</taxon>
        <taxon>Prevotellaceae</taxon>
        <taxon>Prevotella</taxon>
    </lineage>
</organism>
<keyword evidence="2" id="KW-0436">Ligase</keyword>
<proteinExistence type="predicted"/>
<reference evidence="2 3" key="1">
    <citation type="submission" date="2019-09" db="EMBL/GenBank/DDBJ databases">
        <title>Prevotella A2879 sp. nov., isolated from an abscess of a patient.</title>
        <authorList>
            <person name="Buhl M."/>
            <person name="Oberhettinger P."/>
        </authorList>
    </citation>
    <scope>NUCLEOTIDE SEQUENCE [LARGE SCALE GENOMIC DNA]</scope>
    <source>
        <strain evidence="2 3">A2879</strain>
    </source>
</reference>
<feature type="region of interest" description="Disordered" evidence="1">
    <location>
        <begin position="33"/>
        <end position="55"/>
    </location>
</feature>